<keyword evidence="3" id="KW-1185">Reference proteome</keyword>
<dbReference type="AlphaFoldDB" id="A0A8J3YW96"/>
<proteinExistence type="predicted"/>
<keyword evidence="1" id="KW-0812">Transmembrane</keyword>
<name>A0A8J3YW96_9ACTN</name>
<feature type="transmembrane region" description="Helical" evidence="1">
    <location>
        <begin position="292"/>
        <end position="312"/>
    </location>
</feature>
<reference evidence="2" key="1">
    <citation type="submission" date="2021-01" db="EMBL/GenBank/DDBJ databases">
        <title>Whole genome shotgun sequence of Virgisporangium aliadipatigenens NBRC 105644.</title>
        <authorList>
            <person name="Komaki H."/>
            <person name="Tamura T."/>
        </authorList>
    </citation>
    <scope>NUCLEOTIDE SEQUENCE</scope>
    <source>
        <strain evidence="2">NBRC 105644</strain>
    </source>
</reference>
<gene>
    <name evidence="2" type="ORF">Val02_77440</name>
</gene>
<feature type="transmembrane region" description="Helical" evidence="1">
    <location>
        <begin position="333"/>
        <end position="350"/>
    </location>
</feature>
<feature type="transmembrane region" description="Helical" evidence="1">
    <location>
        <begin position="386"/>
        <end position="407"/>
    </location>
</feature>
<sequence length="516" mass="53643">MGRSGQWLLATGAGLPVLLARAGDLHESDTFWQVRTGELILDRHRLPTVDPFSWTAAGRPWALNSWLFDVLLGAAYRLGGLPAVALFAALVGLLGTAALVLLARELGATPAASGLAAAVASIALIDWLGGRPQLADYAAVPALLVLLLRWHRPVLPPRRPCSCGAGCVRFCPALSPPQLQDRRGLGVLAAIGGLHVLWVNLHSSAPLGVGLCAAFAAAHVLGGRRSMRGHPPVSGPRGGERRWVRVVAPTVVAGVSVLVNPWGVGVLARGAAVRRESAGLVQEWGPPDLTEWSQVLPLIVAIAGCALASCAARPRGAGRRGGRAGAPVPATDRTFPVGVALCAVGLTGVGGLMLRFVPVAAVVGAAVIAVALSSPRVRAWAAERRVVLGGGAVAGVAALSALAVPALTHLGRPEVEPRLLDALPSGCRLLNEYILGGHVILRRPDVPVSLDSRNDVYGAAEVRRLQGAFDVPDERTMRGVTCVLSRTDRRLAEVLRDDPGWRTAATGGGVVIYVRA</sequence>
<protein>
    <submittedName>
        <fullName evidence="2">Uncharacterized protein</fullName>
    </submittedName>
</protein>
<evidence type="ECO:0000256" key="1">
    <source>
        <dbReference type="SAM" id="Phobius"/>
    </source>
</evidence>
<dbReference type="EMBL" id="BOPF01000040">
    <property type="protein sequence ID" value="GIJ50858.1"/>
    <property type="molecule type" value="Genomic_DNA"/>
</dbReference>
<dbReference type="Proteomes" id="UP000619260">
    <property type="component" value="Unassembled WGS sequence"/>
</dbReference>
<evidence type="ECO:0000313" key="3">
    <source>
        <dbReference type="Proteomes" id="UP000619260"/>
    </source>
</evidence>
<accession>A0A8J3YW96</accession>
<feature type="transmembrane region" description="Helical" evidence="1">
    <location>
        <begin position="356"/>
        <end position="374"/>
    </location>
</feature>
<evidence type="ECO:0000313" key="2">
    <source>
        <dbReference type="EMBL" id="GIJ50858.1"/>
    </source>
</evidence>
<feature type="transmembrane region" description="Helical" evidence="1">
    <location>
        <begin position="243"/>
        <end position="272"/>
    </location>
</feature>
<feature type="transmembrane region" description="Helical" evidence="1">
    <location>
        <begin position="110"/>
        <end position="128"/>
    </location>
</feature>
<feature type="transmembrane region" description="Helical" evidence="1">
    <location>
        <begin position="81"/>
        <end position="103"/>
    </location>
</feature>
<comment type="caution">
    <text evidence="2">The sequence shown here is derived from an EMBL/GenBank/DDBJ whole genome shotgun (WGS) entry which is preliminary data.</text>
</comment>
<organism evidence="2 3">
    <name type="scientific">Virgisporangium aliadipatigenens</name>
    <dbReference type="NCBI Taxonomy" id="741659"/>
    <lineage>
        <taxon>Bacteria</taxon>
        <taxon>Bacillati</taxon>
        <taxon>Actinomycetota</taxon>
        <taxon>Actinomycetes</taxon>
        <taxon>Micromonosporales</taxon>
        <taxon>Micromonosporaceae</taxon>
        <taxon>Virgisporangium</taxon>
    </lineage>
</organism>
<dbReference type="RefSeq" id="WP_203904281.1">
    <property type="nucleotide sequence ID" value="NZ_BOPF01000040.1"/>
</dbReference>
<keyword evidence="1" id="KW-0472">Membrane</keyword>
<feature type="transmembrane region" description="Helical" evidence="1">
    <location>
        <begin position="207"/>
        <end position="223"/>
    </location>
</feature>
<keyword evidence="1" id="KW-1133">Transmembrane helix</keyword>